<accession>A0ABV0NGI1</accession>
<gene>
    <name evidence="1" type="ORF">GOODEAATRI_027887</name>
</gene>
<comment type="caution">
    <text evidence="1">The sequence shown here is derived from an EMBL/GenBank/DDBJ whole genome shotgun (WGS) entry which is preliminary data.</text>
</comment>
<evidence type="ECO:0000313" key="1">
    <source>
        <dbReference type="EMBL" id="MEQ2169693.1"/>
    </source>
</evidence>
<name>A0ABV0NGI1_9TELE</name>
<proteinExistence type="predicted"/>
<protein>
    <submittedName>
        <fullName evidence="1">Uncharacterized protein</fullName>
    </submittedName>
</protein>
<organism evidence="1 2">
    <name type="scientific">Goodea atripinnis</name>
    <dbReference type="NCBI Taxonomy" id="208336"/>
    <lineage>
        <taxon>Eukaryota</taxon>
        <taxon>Metazoa</taxon>
        <taxon>Chordata</taxon>
        <taxon>Craniata</taxon>
        <taxon>Vertebrata</taxon>
        <taxon>Euteleostomi</taxon>
        <taxon>Actinopterygii</taxon>
        <taxon>Neopterygii</taxon>
        <taxon>Teleostei</taxon>
        <taxon>Neoteleostei</taxon>
        <taxon>Acanthomorphata</taxon>
        <taxon>Ovalentaria</taxon>
        <taxon>Atherinomorphae</taxon>
        <taxon>Cyprinodontiformes</taxon>
        <taxon>Goodeidae</taxon>
        <taxon>Goodea</taxon>
    </lineage>
</organism>
<dbReference type="EMBL" id="JAHRIO010033719">
    <property type="protein sequence ID" value="MEQ2169693.1"/>
    <property type="molecule type" value="Genomic_DNA"/>
</dbReference>
<reference evidence="1 2" key="1">
    <citation type="submission" date="2021-06" db="EMBL/GenBank/DDBJ databases">
        <authorList>
            <person name="Palmer J.M."/>
        </authorList>
    </citation>
    <scope>NUCLEOTIDE SEQUENCE [LARGE SCALE GENOMIC DNA]</scope>
    <source>
        <strain evidence="1 2">GA_2019</strain>
        <tissue evidence="1">Muscle</tissue>
    </source>
</reference>
<keyword evidence="2" id="KW-1185">Reference proteome</keyword>
<sequence length="59" mass="6765">IIMWMLKEGRGMVHIVSKIVQFFPNKLPHCPVFEVFISGDSSFQRNTLTPVFADRAVQT</sequence>
<evidence type="ECO:0000313" key="2">
    <source>
        <dbReference type="Proteomes" id="UP001476798"/>
    </source>
</evidence>
<feature type="non-terminal residue" evidence="1">
    <location>
        <position position="1"/>
    </location>
</feature>
<dbReference type="Proteomes" id="UP001476798">
    <property type="component" value="Unassembled WGS sequence"/>
</dbReference>